<reference evidence="2 3" key="1">
    <citation type="submission" date="2017-09" db="EMBL/GenBank/DDBJ databases">
        <title>Depth-based differentiation of microbial function through sediment-hosted aquifers and enrichment of novel symbionts in the deep terrestrial subsurface.</title>
        <authorList>
            <person name="Probst A.J."/>
            <person name="Ladd B."/>
            <person name="Jarett J.K."/>
            <person name="Geller-Mcgrath D.E."/>
            <person name="Sieber C.M."/>
            <person name="Emerson J.B."/>
            <person name="Anantharaman K."/>
            <person name="Thomas B.C."/>
            <person name="Malmstrom R."/>
            <person name="Stieglmeier M."/>
            <person name="Klingl A."/>
            <person name="Woyke T."/>
            <person name="Ryan C.M."/>
            <person name="Banfield J.F."/>
        </authorList>
    </citation>
    <scope>NUCLEOTIDE SEQUENCE [LARGE SCALE GENOMIC DNA]</scope>
    <source>
        <strain evidence="2">CG17_big_fil_post_rev_8_21_14_2_50_48_46</strain>
    </source>
</reference>
<gene>
    <name evidence="2" type="ORF">COW36_17655</name>
</gene>
<organism evidence="2 3">
    <name type="scientific">bacterium (Candidatus Blackallbacteria) CG17_big_fil_post_rev_8_21_14_2_50_48_46</name>
    <dbReference type="NCBI Taxonomy" id="2014261"/>
    <lineage>
        <taxon>Bacteria</taxon>
        <taxon>Candidatus Blackallbacteria</taxon>
    </lineage>
</organism>
<evidence type="ECO:0000313" key="2">
    <source>
        <dbReference type="EMBL" id="PIW15245.1"/>
    </source>
</evidence>
<sequence>MYQKRTAVTLLGTAVILIFFSVSCQPSQPAASPSEPPSASATAVQPSPSASAAGMLSNVKLCPACHGEYTVVAGDKTCPAEPVNCPAADPRVRPLPPQAIDEAKFESLQKEWGLTGLRTPPESLGGLKPALALAQGQKFQCESGNGLAMIGGLGGFCKILLTEQGGKTVQINTPEAFRKIFAPVESTEEALAFATALTTATPLYEFDKRAMSSRDFGMIDLRPEFRYFSTSFVPTTVVKEGENYRVNLFDFQQFGCGPHPHYAVSYRVSSAGEVSEISRVKLFEDPNLDGLCVD</sequence>
<dbReference type="AlphaFoldDB" id="A0A2M7G0J8"/>
<evidence type="ECO:0000256" key="1">
    <source>
        <dbReference type="SAM" id="SignalP"/>
    </source>
</evidence>
<name>A0A2M7G0J8_9BACT</name>
<keyword evidence="1" id="KW-0732">Signal</keyword>
<evidence type="ECO:0000313" key="3">
    <source>
        <dbReference type="Proteomes" id="UP000231019"/>
    </source>
</evidence>
<dbReference type="PROSITE" id="PS51257">
    <property type="entry name" value="PROKAR_LIPOPROTEIN"/>
    <property type="match status" value="1"/>
</dbReference>
<accession>A0A2M7G0J8</accession>
<dbReference type="EMBL" id="PFFQ01000053">
    <property type="protein sequence ID" value="PIW15245.1"/>
    <property type="molecule type" value="Genomic_DNA"/>
</dbReference>
<proteinExistence type="predicted"/>
<comment type="caution">
    <text evidence="2">The sequence shown here is derived from an EMBL/GenBank/DDBJ whole genome shotgun (WGS) entry which is preliminary data.</text>
</comment>
<protein>
    <submittedName>
        <fullName evidence="2">Uncharacterized protein</fullName>
    </submittedName>
</protein>
<feature type="chain" id="PRO_5014623936" evidence="1">
    <location>
        <begin position="25"/>
        <end position="294"/>
    </location>
</feature>
<feature type="signal peptide" evidence="1">
    <location>
        <begin position="1"/>
        <end position="24"/>
    </location>
</feature>
<dbReference type="Proteomes" id="UP000231019">
    <property type="component" value="Unassembled WGS sequence"/>
</dbReference>